<comment type="caution">
    <text evidence="1">The sequence shown here is derived from an EMBL/GenBank/DDBJ whole genome shotgun (WGS) entry which is preliminary data.</text>
</comment>
<accession>A0ABW5JNE5</accession>
<dbReference type="RefSeq" id="WP_388013583.1">
    <property type="nucleotide sequence ID" value="NZ_JBHUDT010000001.1"/>
</dbReference>
<dbReference type="Gene3D" id="3.40.50.1110">
    <property type="entry name" value="SGNH hydrolase"/>
    <property type="match status" value="1"/>
</dbReference>
<sequence length="317" mass="37013">MKKLFLKTALYAALILLALEAAIRVLHLTKDYPSRYVDEFNVEKWVPNQTGMSVTGIRRQNFSEYKINGSGFNSYREFAPTHDKTEIALVGDSFIEGFHQHYYNSIGKKIEHKLPNVEVYEFGYAGYDFADQLHLIHAYKNMFDKIDHVVLGLKFENDLTRGEYSVVADRMRLESPLYQNLRKIKLIVYAQNSGFFDSASKLMRNMLSAFKKNTANTGNKKTSEEIQKTQLKYIENFKSLTKKYGYDKKRFTLLLNSNETPQVFLDYLESNNYSYIDFYGALNASKKPTTLIYDRHWNNHGRNLISELIFNRIKNQD</sequence>
<dbReference type="InterPro" id="IPR036514">
    <property type="entry name" value="SGNH_hydro_sf"/>
</dbReference>
<dbReference type="Proteomes" id="UP001597441">
    <property type="component" value="Unassembled WGS sequence"/>
</dbReference>
<protein>
    <recommendedName>
        <fullName evidence="3">SGNH/GDSL hydrolase family protein</fullName>
    </recommendedName>
</protein>
<gene>
    <name evidence="1" type="ORF">ACFSQS_02515</name>
</gene>
<dbReference type="EMBL" id="JBHULK010000001">
    <property type="protein sequence ID" value="MFD2533963.1"/>
    <property type="molecule type" value="Genomic_DNA"/>
</dbReference>
<name>A0ABW5JNE5_9FLAO</name>
<reference evidence="2" key="1">
    <citation type="journal article" date="2019" name="Int. J. Syst. Evol. Microbiol.">
        <title>The Global Catalogue of Microorganisms (GCM) 10K type strain sequencing project: providing services to taxonomists for standard genome sequencing and annotation.</title>
        <authorList>
            <consortium name="The Broad Institute Genomics Platform"/>
            <consortium name="The Broad Institute Genome Sequencing Center for Infectious Disease"/>
            <person name="Wu L."/>
            <person name="Ma J."/>
        </authorList>
    </citation>
    <scope>NUCLEOTIDE SEQUENCE [LARGE SCALE GENOMIC DNA]</scope>
    <source>
        <strain evidence="2">KCTC 42903</strain>
    </source>
</reference>
<evidence type="ECO:0000313" key="2">
    <source>
        <dbReference type="Proteomes" id="UP001597441"/>
    </source>
</evidence>
<proteinExistence type="predicted"/>
<evidence type="ECO:0008006" key="3">
    <source>
        <dbReference type="Google" id="ProtNLM"/>
    </source>
</evidence>
<organism evidence="1 2">
    <name type="scientific">Gelatiniphilus marinus</name>
    <dbReference type="NCBI Taxonomy" id="1759464"/>
    <lineage>
        <taxon>Bacteria</taxon>
        <taxon>Pseudomonadati</taxon>
        <taxon>Bacteroidota</taxon>
        <taxon>Flavobacteriia</taxon>
        <taxon>Flavobacteriales</taxon>
        <taxon>Flavobacteriaceae</taxon>
        <taxon>Gelatiniphilus</taxon>
    </lineage>
</organism>
<keyword evidence="2" id="KW-1185">Reference proteome</keyword>
<evidence type="ECO:0000313" key="1">
    <source>
        <dbReference type="EMBL" id="MFD2533963.1"/>
    </source>
</evidence>
<dbReference type="SUPFAM" id="SSF52266">
    <property type="entry name" value="SGNH hydrolase"/>
    <property type="match status" value="1"/>
</dbReference>